<dbReference type="CDD" id="cd01650">
    <property type="entry name" value="RT_nLTR_like"/>
    <property type="match status" value="1"/>
</dbReference>
<evidence type="ECO:0000259" key="1">
    <source>
        <dbReference type="PROSITE" id="PS50878"/>
    </source>
</evidence>
<dbReference type="SUPFAM" id="SSF56672">
    <property type="entry name" value="DNA/RNA polymerases"/>
    <property type="match status" value="1"/>
</dbReference>
<comment type="caution">
    <text evidence="2">The sequence shown here is derived from an EMBL/GenBank/DDBJ whole genome shotgun (WGS) entry which is preliminary data.</text>
</comment>
<dbReference type="EMBL" id="CAJGYO010000008">
    <property type="protein sequence ID" value="CAD6249977.1"/>
    <property type="molecule type" value="Genomic_DNA"/>
</dbReference>
<dbReference type="AlphaFoldDB" id="A0A811PUE0"/>
<dbReference type="Pfam" id="PF00078">
    <property type="entry name" value="RVT_1"/>
    <property type="match status" value="1"/>
</dbReference>
<dbReference type="InterPro" id="IPR043502">
    <property type="entry name" value="DNA/RNA_pol_sf"/>
</dbReference>
<dbReference type="PROSITE" id="PS50878">
    <property type="entry name" value="RT_POL"/>
    <property type="match status" value="1"/>
</dbReference>
<keyword evidence="3" id="KW-1185">Reference proteome</keyword>
<protein>
    <recommendedName>
        <fullName evidence="1">Reverse transcriptase domain-containing protein</fullName>
    </recommendedName>
</protein>
<evidence type="ECO:0000313" key="3">
    <source>
        <dbReference type="Proteomes" id="UP000604825"/>
    </source>
</evidence>
<dbReference type="Proteomes" id="UP000604825">
    <property type="component" value="Unassembled WGS sequence"/>
</dbReference>
<name>A0A811PUE0_9POAL</name>
<feature type="domain" description="Reverse transcriptase" evidence="1">
    <location>
        <begin position="307"/>
        <end position="562"/>
    </location>
</feature>
<sequence>MEIPLLGRNFTWSNGQEPPILAKLDRALVNLAHTTTFPDTSLSPRAKPTSDHTPLFLSMSTSIPKSSVFRFENAWLHRQNFLQTVLPAWAEARVCSDAAGQLAACLKSARAATKVWARRFRAPRQIISNCKFIILLLDSFEEERALSFDELQARKTCIDCLAQAIKEKAAYWKQRSKFRAIREGDANTAFHHAQATVRLRNNTIRWVEVHGSVIANHDGKIQALTNFFSSIIGEPGTSAWNFDVHALFHDRQRPSSELIAPFSELEAFEALKSMDRSSAPGPDGFGPSFYRAAWSSIKSQVMAFLQAFQQRQVQLERINRSYMVLIPKKPGAVAVDAFRPICLQNCSIKILSKMLTRRLQKEIGNLIDLHQTGFLKGRSISETFVFAAELIQTCNKRRLPTLVLKLDFAKAFDTWCAWMRDILSSSKSAVLVNGCPGPWITCKRGLRQGDPLSPYLFLLVADSLQAMIRSAATVRSPVDSDSPCAVLQYADDTLLVLRGDVADVQALKNILQAFSEATGLKINYSKSTLVPIHMDAGLAADCVTIMGCAHQSFPQNYLGLPLSASKLPVSAFSTGKADIANMKGENLGHHWELLQLLLPLYQALTTVELGDGRSTLIWTDVWNGDEALEDRLPRLFSHCTRKDSTVQQAINSNLLGCFVNRMSTQANDELQQLKVILQQTQLTDQLDTRLSAFSRTKDKLDTSAIYRLLKAQGHQDDPSSAFIWKNAAPPRVQMFFWLLLRGRIQCCWVLWKRRNAFVFRDGSDPYQNHFSTMQI</sequence>
<reference evidence="2" key="1">
    <citation type="submission" date="2020-10" db="EMBL/GenBank/DDBJ databases">
        <authorList>
            <person name="Han B."/>
            <person name="Lu T."/>
            <person name="Zhao Q."/>
            <person name="Huang X."/>
            <person name="Zhao Y."/>
        </authorList>
    </citation>
    <scope>NUCLEOTIDE SEQUENCE</scope>
</reference>
<gene>
    <name evidence="2" type="ORF">NCGR_LOCUS33773</name>
</gene>
<evidence type="ECO:0000313" key="2">
    <source>
        <dbReference type="EMBL" id="CAD6249977.1"/>
    </source>
</evidence>
<dbReference type="InterPro" id="IPR000477">
    <property type="entry name" value="RT_dom"/>
</dbReference>
<proteinExistence type="predicted"/>
<accession>A0A811PUE0</accession>
<organism evidence="2 3">
    <name type="scientific">Miscanthus lutarioriparius</name>
    <dbReference type="NCBI Taxonomy" id="422564"/>
    <lineage>
        <taxon>Eukaryota</taxon>
        <taxon>Viridiplantae</taxon>
        <taxon>Streptophyta</taxon>
        <taxon>Embryophyta</taxon>
        <taxon>Tracheophyta</taxon>
        <taxon>Spermatophyta</taxon>
        <taxon>Magnoliopsida</taxon>
        <taxon>Liliopsida</taxon>
        <taxon>Poales</taxon>
        <taxon>Poaceae</taxon>
        <taxon>PACMAD clade</taxon>
        <taxon>Panicoideae</taxon>
        <taxon>Andropogonodae</taxon>
        <taxon>Andropogoneae</taxon>
        <taxon>Saccharinae</taxon>
        <taxon>Miscanthus</taxon>
    </lineage>
</organism>
<dbReference type="OrthoDB" id="691633at2759"/>
<dbReference type="PANTHER" id="PTHR19446">
    <property type="entry name" value="REVERSE TRANSCRIPTASES"/>
    <property type="match status" value="1"/>
</dbReference>